<protein>
    <recommendedName>
        <fullName evidence="3">DUF721 domain-containing protein</fullName>
    </recommendedName>
</protein>
<dbReference type="EMBL" id="AAQJ02000001">
    <property type="protein sequence ID" value="EDP45796.1"/>
    <property type="molecule type" value="Genomic_DNA"/>
</dbReference>
<reference evidence="1" key="1">
    <citation type="submission" date="2006-04" db="EMBL/GenBank/DDBJ databases">
        <authorList>
            <person name="Seshadri R."/>
            <person name="Federici B.A."/>
        </authorList>
    </citation>
    <scope>NUCLEOTIDE SEQUENCE [LARGE SCALE GENOMIC DNA]</scope>
</reference>
<evidence type="ECO:0000313" key="1">
    <source>
        <dbReference type="EMBL" id="EDP45796.1"/>
    </source>
</evidence>
<dbReference type="OrthoDB" id="5660016at2"/>
<dbReference type="AlphaFoldDB" id="A8PN26"/>
<gene>
    <name evidence="1" type="ORF">RICGR_0887</name>
</gene>
<dbReference type="InterPro" id="IPR007922">
    <property type="entry name" value="DciA-like"/>
</dbReference>
<dbReference type="Proteomes" id="UP000054075">
    <property type="component" value="Unassembled WGS sequence"/>
</dbReference>
<keyword evidence="2" id="KW-1185">Reference proteome</keyword>
<evidence type="ECO:0000313" key="2">
    <source>
        <dbReference type="Proteomes" id="UP000054075"/>
    </source>
</evidence>
<comment type="caution">
    <text evidence="1">The sequence shown here is derived from an EMBL/GenBank/DDBJ whole genome shotgun (WGS) entry which is preliminary data.</text>
</comment>
<name>A8PN26_9COXI</name>
<dbReference type="STRING" id="59196.RICGR_0887"/>
<dbReference type="eggNOG" id="COG4701">
    <property type="taxonomic scope" value="Bacteria"/>
</dbReference>
<proteinExistence type="predicted"/>
<sequence length="155" mass="17820">MTKKLSREKRLVTILQDDSESLLAFIQAKVVQLNRLNQIWHTEMGSLGEHTRIANFREGHLIIECASAAWATQLRYRLPTITEQLIHYDALRDLKQIEWNIQPHFHPIHSISRSAPPPLSSSSAQLIKNAAQHIKIKSLQHALLRIARHETSTKK</sequence>
<organism evidence="1 2">
    <name type="scientific">Rickettsiella grylli</name>
    <dbReference type="NCBI Taxonomy" id="59196"/>
    <lineage>
        <taxon>Bacteria</taxon>
        <taxon>Pseudomonadati</taxon>
        <taxon>Pseudomonadota</taxon>
        <taxon>Gammaproteobacteria</taxon>
        <taxon>Legionellales</taxon>
        <taxon>Coxiellaceae</taxon>
        <taxon>Rickettsiella</taxon>
    </lineage>
</organism>
<evidence type="ECO:0008006" key="3">
    <source>
        <dbReference type="Google" id="ProtNLM"/>
    </source>
</evidence>
<accession>A8PN26</accession>
<reference evidence="1" key="2">
    <citation type="submission" date="2007-10" db="EMBL/GenBank/DDBJ databases">
        <authorList>
            <person name="Myers G.S."/>
        </authorList>
    </citation>
    <scope>NUCLEOTIDE SEQUENCE [LARGE SCALE GENOMIC DNA]</scope>
</reference>
<dbReference type="RefSeq" id="WP_006034784.1">
    <property type="nucleotide sequence ID" value="NZ_AAQJ02000001.1"/>
</dbReference>
<dbReference type="Pfam" id="PF05258">
    <property type="entry name" value="DciA"/>
    <property type="match status" value="1"/>
</dbReference>